<dbReference type="InterPro" id="IPR004167">
    <property type="entry name" value="PSBD"/>
</dbReference>
<feature type="domain" description="Peripheral subunit-binding (PSBD)" evidence="10">
    <location>
        <begin position="137"/>
        <end position="174"/>
    </location>
</feature>
<evidence type="ECO:0000256" key="3">
    <source>
        <dbReference type="ARBA" id="ARBA00011484"/>
    </source>
</evidence>
<dbReference type="InterPro" id="IPR050743">
    <property type="entry name" value="2-oxoacid_DH_E2_comp"/>
</dbReference>
<dbReference type="InterPro" id="IPR011053">
    <property type="entry name" value="Single_hybrid_motif"/>
</dbReference>
<reference evidence="11 12" key="1">
    <citation type="journal article" date="2017" name="Int. J. Syst. Evol. Microbiol.">
        <title>Photobacterium alginatilyticum sp. nov., a marine bacterium isolated from bottom seawater.</title>
        <authorList>
            <person name="Wang X."/>
            <person name="Wang Y."/>
            <person name="Yang X."/>
            <person name="Sun H."/>
            <person name="Li B."/>
            <person name="Zhang X.H."/>
        </authorList>
    </citation>
    <scope>NUCLEOTIDE SEQUENCE [LARGE SCALE GENOMIC DNA]</scope>
    <source>
        <strain evidence="11 12">P03D4</strain>
    </source>
</reference>
<dbReference type="PROSITE" id="PS00189">
    <property type="entry name" value="LIPOYL"/>
    <property type="match status" value="1"/>
</dbReference>
<sequence length="390" mass="42206">MKSFTLPDLGEGLAESEIIEWHVEIGDTVELDQVVLTVETAKATVEVPAPYSGTIIKRFGNPGDVVSIGSLLLEIEESSTTAPKQKKTNQTETKQKNVSANDAATVVGTVSNHDHDVNVDEFWVGQHQPIKPADSLTAMPSARLLAKKLGVDLNDVTGSGPSGVILDTDVYNACDKLLPGTEVLKGARRTMVRTMAESHHNVASVTITEEAMLENWSPGEDITSRLVLAIIEACHQEPALNAWFDAETMTRCVHSTVNIGIAVDSPHGLYVPVLRNADEYSARGIRQWVDRTVTGIKERKIGREQLQHATITLTNFGAIAGIFATPVVSPPQVAIVGAGRIIEKLILRDNKPVSIKIMPLSMTFDHRACTGGEAARFMKILVNHLQQGSS</sequence>
<name>A0ABW9YEV9_9GAMM</name>
<dbReference type="EMBL" id="RSEJ01000004">
    <property type="protein sequence ID" value="NBI52172.1"/>
    <property type="molecule type" value="Genomic_DNA"/>
</dbReference>
<proteinExistence type="inferred from homology"/>
<dbReference type="InterPro" id="IPR001078">
    <property type="entry name" value="2-oxoacid_DH_actylTfrase"/>
</dbReference>
<keyword evidence="5 7" id="KW-0450">Lipoyl</keyword>
<evidence type="ECO:0000313" key="12">
    <source>
        <dbReference type="Proteomes" id="UP000738517"/>
    </source>
</evidence>
<dbReference type="InterPro" id="IPR003016">
    <property type="entry name" value="2-oxoA_DH_lipoyl-BS"/>
</dbReference>
<evidence type="ECO:0000256" key="1">
    <source>
        <dbReference type="ARBA" id="ARBA00001938"/>
    </source>
</evidence>
<dbReference type="Proteomes" id="UP000738517">
    <property type="component" value="Unassembled WGS sequence"/>
</dbReference>
<dbReference type="PROSITE" id="PS51826">
    <property type="entry name" value="PSBD"/>
    <property type="match status" value="1"/>
</dbReference>
<feature type="domain" description="Lipoyl-binding" evidence="9">
    <location>
        <begin position="1"/>
        <end position="76"/>
    </location>
</feature>
<dbReference type="Pfam" id="PF00198">
    <property type="entry name" value="2-oxoacid_dh"/>
    <property type="match status" value="1"/>
</dbReference>
<comment type="subunit">
    <text evidence="3">Forms a 24-polypeptide structural core with octahedral symmetry.</text>
</comment>
<accession>A0ABW9YEV9</accession>
<evidence type="ECO:0000259" key="9">
    <source>
        <dbReference type="PROSITE" id="PS50968"/>
    </source>
</evidence>
<organism evidence="11 12">
    <name type="scientific">Photobacterium alginatilyticum</name>
    <dbReference type="NCBI Taxonomy" id="1775171"/>
    <lineage>
        <taxon>Bacteria</taxon>
        <taxon>Pseudomonadati</taxon>
        <taxon>Pseudomonadota</taxon>
        <taxon>Gammaproteobacteria</taxon>
        <taxon>Vibrionales</taxon>
        <taxon>Vibrionaceae</taxon>
        <taxon>Photobacterium</taxon>
    </lineage>
</organism>
<evidence type="ECO:0000256" key="2">
    <source>
        <dbReference type="ARBA" id="ARBA00007317"/>
    </source>
</evidence>
<dbReference type="SUPFAM" id="SSF51230">
    <property type="entry name" value="Single hybrid motif"/>
    <property type="match status" value="1"/>
</dbReference>
<dbReference type="SUPFAM" id="SSF52777">
    <property type="entry name" value="CoA-dependent acyltransferases"/>
    <property type="match status" value="1"/>
</dbReference>
<dbReference type="InterPro" id="IPR023213">
    <property type="entry name" value="CAT-like_dom_sf"/>
</dbReference>
<dbReference type="Gene3D" id="2.40.50.100">
    <property type="match status" value="1"/>
</dbReference>
<keyword evidence="12" id="KW-1185">Reference proteome</keyword>
<dbReference type="EC" id="2.3.1.-" evidence="7"/>
<evidence type="ECO:0000256" key="4">
    <source>
        <dbReference type="ARBA" id="ARBA00022679"/>
    </source>
</evidence>
<dbReference type="SUPFAM" id="SSF47005">
    <property type="entry name" value="Peripheral subunit-binding domain of 2-oxo acid dehydrogenase complex"/>
    <property type="match status" value="1"/>
</dbReference>
<dbReference type="PROSITE" id="PS50968">
    <property type="entry name" value="BIOTINYL_LIPOYL"/>
    <property type="match status" value="1"/>
</dbReference>
<dbReference type="Pfam" id="PF00364">
    <property type="entry name" value="Biotin_lipoyl"/>
    <property type="match status" value="1"/>
</dbReference>
<evidence type="ECO:0000259" key="10">
    <source>
        <dbReference type="PROSITE" id="PS51826"/>
    </source>
</evidence>
<dbReference type="Gene3D" id="4.10.320.10">
    <property type="entry name" value="E3-binding domain"/>
    <property type="match status" value="1"/>
</dbReference>
<dbReference type="Gene3D" id="3.30.559.10">
    <property type="entry name" value="Chloramphenicol acetyltransferase-like domain"/>
    <property type="match status" value="1"/>
</dbReference>
<comment type="caution">
    <text evidence="11">The sequence shown here is derived from an EMBL/GenBank/DDBJ whole genome shotgun (WGS) entry which is preliminary data.</text>
</comment>
<dbReference type="RefSeq" id="WP_160649358.1">
    <property type="nucleotide sequence ID" value="NZ_RSEJ01000004.1"/>
</dbReference>
<keyword evidence="6 7" id="KW-0012">Acyltransferase</keyword>
<keyword evidence="4 7" id="KW-0808">Transferase</keyword>
<dbReference type="InterPro" id="IPR036625">
    <property type="entry name" value="E3-bd_dom_sf"/>
</dbReference>
<feature type="region of interest" description="Disordered" evidence="8">
    <location>
        <begin position="79"/>
        <end position="99"/>
    </location>
</feature>
<gene>
    <name evidence="11" type="ORF">EIZ48_06240</name>
</gene>
<dbReference type="PANTHER" id="PTHR43178:SF12">
    <property type="entry name" value="DIHYDROLIPOAMIDE ACETYLTRANSFERASE COMPONENT OF PYRUVATE DEHYDROGENASE COMPLEX"/>
    <property type="match status" value="1"/>
</dbReference>
<evidence type="ECO:0000256" key="5">
    <source>
        <dbReference type="ARBA" id="ARBA00022823"/>
    </source>
</evidence>
<dbReference type="CDD" id="cd06849">
    <property type="entry name" value="lipoyl_domain"/>
    <property type="match status" value="1"/>
</dbReference>
<evidence type="ECO:0000313" key="11">
    <source>
        <dbReference type="EMBL" id="NBI52172.1"/>
    </source>
</evidence>
<dbReference type="PANTHER" id="PTHR43178">
    <property type="entry name" value="DIHYDROLIPOAMIDE ACETYLTRANSFERASE COMPONENT OF PYRUVATE DEHYDROGENASE COMPLEX"/>
    <property type="match status" value="1"/>
</dbReference>
<dbReference type="Pfam" id="PF02817">
    <property type="entry name" value="E3_binding"/>
    <property type="match status" value="1"/>
</dbReference>
<evidence type="ECO:0000256" key="7">
    <source>
        <dbReference type="RuleBase" id="RU003423"/>
    </source>
</evidence>
<evidence type="ECO:0000256" key="8">
    <source>
        <dbReference type="SAM" id="MobiDB-lite"/>
    </source>
</evidence>
<comment type="similarity">
    <text evidence="2 7">Belongs to the 2-oxoacid dehydrogenase family.</text>
</comment>
<evidence type="ECO:0000256" key="6">
    <source>
        <dbReference type="ARBA" id="ARBA00023315"/>
    </source>
</evidence>
<comment type="cofactor">
    <cofactor evidence="1 7">
        <name>(R)-lipoate</name>
        <dbReference type="ChEBI" id="CHEBI:83088"/>
    </cofactor>
</comment>
<protein>
    <recommendedName>
        <fullName evidence="7">Dihydrolipoamide acetyltransferase component of pyruvate dehydrogenase complex</fullName>
        <ecNumber evidence="7">2.3.1.-</ecNumber>
    </recommendedName>
</protein>
<dbReference type="InterPro" id="IPR000089">
    <property type="entry name" value="Biotin_lipoyl"/>
</dbReference>